<feature type="domain" description="N-acetylmuramoyl-L-alanine amidase" evidence="7">
    <location>
        <begin position="45"/>
        <end position="195"/>
    </location>
</feature>
<keyword evidence="10" id="KW-1185">Reference proteome</keyword>
<dbReference type="PANTHER" id="PTHR11022">
    <property type="entry name" value="PEPTIDOGLYCAN RECOGNITION PROTEIN"/>
    <property type="match status" value="1"/>
</dbReference>
<feature type="non-terminal residue" evidence="9">
    <location>
        <position position="222"/>
    </location>
</feature>
<dbReference type="InterPro" id="IPR015510">
    <property type="entry name" value="PGRP"/>
</dbReference>
<dbReference type="Pfam" id="PF01510">
    <property type="entry name" value="Amidase_2"/>
    <property type="match status" value="1"/>
</dbReference>
<dbReference type="EMBL" id="CAJPEV010000133">
    <property type="protein sequence ID" value="CAG0881110.1"/>
    <property type="molecule type" value="Genomic_DNA"/>
</dbReference>
<dbReference type="GO" id="GO:0042834">
    <property type="term" value="F:peptidoglycan binding"/>
    <property type="evidence" value="ECO:0007669"/>
    <property type="project" value="InterPro"/>
</dbReference>
<evidence type="ECO:0000313" key="9">
    <source>
        <dbReference type="EMBL" id="CAD7241410.1"/>
    </source>
</evidence>
<keyword evidence="5 6" id="KW-1015">Disulfide bond</keyword>
<dbReference type="AlphaFoldDB" id="A0A7R9A0H3"/>
<dbReference type="InterPro" id="IPR036505">
    <property type="entry name" value="Amidase/PGRP_sf"/>
</dbReference>
<dbReference type="PIRSF" id="PIRSF037945">
    <property type="entry name" value="PGRPs"/>
    <property type="match status" value="1"/>
</dbReference>
<dbReference type="Proteomes" id="UP000677054">
    <property type="component" value="Unassembled WGS sequence"/>
</dbReference>
<dbReference type="Gene3D" id="3.40.80.10">
    <property type="entry name" value="Peptidoglycan recognition protein-like"/>
    <property type="match status" value="1"/>
</dbReference>
<dbReference type="SMART" id="SM00644">
    <property type="entry name" value="Ami_2"/>
    <property type="match status" value="1"/>
</dbReference>
<evidence type="ECO:0000313" key="10">
    <source>
        <dbReference type="Proteomes" id="UP000677054"/>
    </source>
</evidence>
<dbReference type="GO" id="GO:0008745">
    <property type="term" value="F:N-acetylmuramoyl-L-alanine amidase activity"/>
    <property type="evidence" value="ECO:0007669"/>
    <property type="project" value="InterPro"/>
</dbReference>
<evidence type="ECO:0000256" key="4">
    <source>
        <dbReference type="ARBA" id="ARBA00022859"/>
    </source>
</evidence>
<dbReference type="SUPFAM" id="SSF55846">
    <property type="entry name" value="N-acetylmuramoyl-L-alanine amidase-like"/>
    <property type="match status" value="1"/>
</dbReference>
<dbReference type="InterPro" id="IPR002502">
    <property type="entry name" value="Amidase_domain"/>
</dbReference>
<feature type="domain" description="Peptidoglycan recognition protein family" evidence="8">
    <location>
        <begin position="34"/>
        <end position="189"/>
    </location>
</feature>
<feature type="non-terminal residue" evidence="9">
    <location>
        <position position="1"/>
    </location>
</feature>
<dbReference type="InterPro" id="IPR006619">
    <property type="entry name" value="PGRP_domain_met/bac"/>
</dbReference>
<dbReference type="SMART" id="SM00701">
    <property type="entry name" value="PGRP"/>
    <property type="match status" value="1"/>
</dbReference>
<evidence type="ECO:0000256" key="2">
    <source>
        <dbReference type="ARBA" id="ARBA00022588"/>
    </source>
</evidence>
<sequence length="222" mass="24376">REELGNRPSPIYFSASEPLGSYTALDPQDCGGNPRIVTREEWGARPPSSSSSMPTPVPFVIIHHTVTSHCFTVEACIPVVRQIQNYHMDTNGWEDIGYRQGNSISNPRGNCHFLVGEDGNVYEGRGWDKVGTHTPGFNSRGIAISVMGNFMEVLPNSAALTAIERLIECGTGLGMILGDYSLMGHRQASDTLCPGDFLFDEIETWGHFDPSPEERGRAGFEE</sequence>
<keyword evidence="2" id="KW-0399">Innate immunity</keyword>
<dbReference type="FunFam" id="3.40.80.10:FF:000001">
    <property type="entry name" value="Peptidoglycan recognition protein 1"/>
    <property type="match status" value="1"/>
</dbReference>
<feature type="disulfide bond" evidence="6">
    <location>
        <begin position="30"/>
        <end position="169"/>
    </location>
</feature>
<dbReference type="OrthoDB" id="10001926at2759"/>
<keyword evidence="4" id="KW-0391">Immunity</keyword>
<proteinExistence type="inferred from homology"/>
<gene>
    <name evidence="9" type="ORF">DSTB1V02_LOCUS1401</name>
</gene>
<reference evidence="9" key="1">
    <citation type="submission" date="2020-11" db="EMBL/GenBank/DDBJ databases">
        <authorList>
            <person name="Tran Van P."/>
        </authorList>
    </citation>
    <scope>NUCLEOTIDE SEQUENCE</scope>
</reference>
<evidence type="ECO:0000259" key="8">
    <source>
        <dbReference type="SMART" id="SM00701"/>
    </source>
</evidence>
<name>A0A7R9A0H3_9CRUS</name>
<evidence type="ECO:0008006" key="11">
    <source>
        <dbReference type="Google" id="ProtNLM"/>
    </source>
</evidence>
<dbReference type="GO" id="GO:0009253">
    <property type="term" value="P:peptidoglycan catabolic process"/>
    <property type="evidence" value="ECO:0007669"/>
    <property type="project" value="InterPro"/>
</dbReference>
<evidence type="ECO:0000256" key="3">
    <source>
        <dbReference type="ARBA" id="ARBA00022729"/>
    </source>
</evidence>
<comment type="similarity">
    <text evidence="1">Belongs to the N-acetylmuramoyl-L-alanine amidase 2 family.</text>
</comment>
<evidence type="ECO:0000259" key="7">
    <source>
        <dbReference type="SMART" id="SM00644"/>
    </source>
</evidence>
<dbReference type="CDD" id="cd06583">
    <property type="entry name" value="PGRP"/>
    <property type="match status" value="1"/>
</dbReference>
<dbReference type="InterPro" id="IPR017331">
    <property type="entry name" value="Peptidoglycan_recognition"/>
</dbReference>
<organism evidence="9">
    <name type="scientific">Darwinula stevensoni</name>
    <dbReference type="NCBI Taxonomy" id="69355"/>
    <lineage>
        <taxon>Eukaryota</taxon>
        <taxon>Metazoa</taxon>
        <taxon>Ecdysozoa</taxon>
        <taxon>Arthropoda</taxon>
        <taxon>Crustacea</taxon>
        <taxon>Oligostraca</taxon>
        <taxon>Ostracoda</taxon>
        <taxon>Podocopa</taxon>
        <taxon>Podocopida</taxon>
        <taxon>Darwinulocopina</taxon>
        <taxon>Darwinuloidea</taxon>
        <taxon>Darwinulidae</taxon>
        <taxon>Darwinula</taxon>
    </lineage>
</organism>
<evidence type="ECO:0000256" key="5">
    <source>
        <dbReference type="ARBA" id="ARBA00023157"/>
    </source>
</evidence>
<keyword evidence="3" id="KW-0732">Signal</keyword>
<feature type="disulfide bond" evidence="6">
    <location>
        <begin position="70"/>
        <end position="76"/>
    </location>
</feature>
<evidence type="ECO:0000256" key="6">
    <source>
        <dbReference type="PIRSR" id="PIRSR037945-1"/>
    </source>
</evidence>
<evidence type="ECO:0000256" key="1">
    <source>
        <dbReference type="ARBA" id="ARBA00007553"/>
    </source>
</evidence>
<dbReference type="EMBL" id="LR899650">
    <property type="protein sequence ID" value="CAD7241410.1"/>
    <property type="molecule type" value="Genomic_DNA"/>
</dbReference>
<accession>A0A7R9A0H3</accession>
<protein>
    <recommendedName>
        <fullName evidence="11">Peptidoglycan recognition protein</fullName>
    </recommendedName>
</protein>
<dbReference type="GO" id="GO:0008270">
    <property type="term" value="F:zinc ion binding"/>
    <property type="evidence" value="ECO:0007669"/>
    <property type="project" value="InterPro"/>
</dbReference>
<dbReference type="GO" id="GO:0045087">
    <property type="term" value="P:innate immune response"/>
    <property type="evidence" value="ECO:0007669"/>
    <property type="project" value="UniProtKB-KW"/>
</dbReference>
<dbReference type="PANTHER" id="PTHR11022:SF41">
    <property type="entry name" value="PEPTIDOGLYCAN-RECOGNITION PROTEIN LC-RELATED"/>
    <property type="match status" value="1"/>
</dbReference>